<feature type="transmembrane region" description="Helical" evidence="1">
    <location>
        <begin position="6"/>
        <end position="23"/>
    </location>
</feature>
<protein>
    <submittedName>
        <fullName evidence="2">Uncharacterized protein</fullName>
    </submittedName>
</protein>
<evidence type="ECO:0000313" key="3">
    <source>
        <dbReference type="Proteomes" id="UP000319014"/>
    </source>
</evidence>
<reference evidence="2 3" key="1">
    <citation type="submission" date="2017-05" db="EMBL/GenBank/DDBJ databases">
        <authorList>
            <person name="Varghese N."/>
            <person name="Submissions S."/>
        </authorList>
    </citation>
    <scope>NUCLEOTIDE SEQUENCE [LARGE SCALE GENOMIC DNA]</scope>
    <source>
        <strain evidence="2 3">DSM 100094</strain>
    </source>
</reference>
<accession>A0A521FHE7</accession>
<dbReference type="EMBL" id="FXTK01000022">
    <property type="protein sequence ID" value="SMO94980.1"/>
    <property type="molecule type" value="Genomic_DNA"/>
</dbReference>
<keyword evidence="1" id="KW-1133">Transmembrane helix</keyword>
<organism evidence="2 3">
    <name type="scientific">Paracoccus laeviglucosivorans</name>
    <dbReference type="NCBI Taxonomy" id="1197861"/>
    <lineage>
        <taxon>Bacteria</taxon>
        <taxon>Pseudomonadati</taxon>
        <taxon>Pseudomonadota</taxon>
        <taxon>Alphaproteobacteria</taxon>
        <taxon>Rhodobacterales</taxon>
        <taxon>Paracoccaceae</taxon>
        <taxon>Paracoccus</taxon>
    </lineage>
</organism>
<evidence type="ECO:0000256" key="1">
    <source>
        <dbReference type="SAM" id="Phobius"/>
    </source>
</evidence>
<keyword evidence="1" id="KW-0472">Membrane</keyword>
<keyword evidence="1" id="KW-0812">Transmembrane</keyword>
<sequence length="44" mass="4675">MAANFITAIMAGGMLFATSLIVMQSMGLMVDMGPIAVPEDQRDK</sequence>
<dbReference type="AlphaFoldDB" id="A0A521FHE7"/>
<keyword evidence="3" id="KW-1185">Reference proteome</keyword>
<gene>
    <name evidence="2" type="ORF">SAMN06265221_1227</name>
</gene>
<proteinExistence type="predicted"/>
<name>A0A521FHE7_9RHOB</name>
<dbReference type="Proteomes" id="UP000319014">
    <property type="component" value="Unassembled WGS sequence"/>
</dbReference>
<evidence type="ECO:0000313" key="2">
    <source>
        <dbReference type="EMBL" id="SMO94980.1"/>
    </source>
</evidence>